<sequence>MFYRVEYGGIFEKVFQRHFFEKRRRLIMTTGEMLHYTNQLKKICSIKSVNLRDAQLANLMTELEIKYKIPLMRDEEFEQKNPFLMQLYRTISELRSL</sequence>
<dbReference type="HOGENOM" id="CLU_2340926_0_0_9"/>
<accession>Q9K727</accession>
<reference evidence="1 2" key="1">
    <citation type="journal article" date="2000" name="Nucleic Acids Res.">
        <title>Complete genome sequence of the alkaliphilic bacterium Bacillus halodurans and genomic sequence comparison with Bacillus subtilis.</title>
        <authorList>
            <person name="Takami H."/>
            <person name="Nakasone K."/>
            <person name="Takaki Y."/>
            <person name="Maeno G."/>
            <person name="Sasaki R."/>
            <person name="Masui N."/>
            <person name="Fuji F."/>
            <person name="Hirama C."/>
            <person name="Nakamura Y."/>
            <person name="Ogasawara N."/>
            <person name="Kuhara S."/>
            <person name="Horikoshi K."/>
        </authorList>
    </citation>
    <scope>NUCLEOTIDE SEQUENCE [LARGE SCALE GENOMIC DNA]</scope>
    <source>
        <strain evidence="2">ATCC BAA-125 / DSM 18197 / FERM 7344 / JCM 9153 / C-125</strain>
    </source>
</reference>
<protein>
    <submittedName>
        <fullName evidence="1">BH3546 protein</fullName>
    </submittedName>
</protein>
<gene>
    <name evidence="1" type="ordered locus">BH3546</name>
</gene>
<proteinExistence type="predicted"/>
<dbReference type="STRING" id="272558.gene:10729459"/>
<evidence type="ECO:0000313" key="2">
    <source>
        <dbReference type="Proteomes" id="UP000001258"/>
    </source>
</evidence>
<dbReference type="KEGG" id="bha:BH3546"/>
<name>Q9K727_HALH5</name>
<organism evidence="1 2">
    <name type="scientific">Halalkalibacterium halodurans (strain ATCC BAA-125 / DSM 18197 / FERM 7344 / JCM 9153 / C-125)</name>
    <name type="common">Bacillus halodurans</name>
    <dbReference type="NCBI Taxonomy" id="272558"/>
    <lineage>
        <taxon>Bacteria</taxon>
        <taxon>Bacillati</taxon>
        <taxon>Bacillota</taxon>
        <taxon>Bacilli</taxon>
        <taxon>Bacillales</taxon>
        <taxon>Bacillaceae</taxon>
        <taxon>Halalkalibacterium (ex Joshi et al. 2022)</taxon>
    </lineage>
</organism>
<evidence type="ECO:0000313" key="1">
    <source>
        <dbReference type="EMBL" id="BAB07265.1"/>
    </source>
</evidence>
<dbReference type="EMBL" id="BA000004">
    <property type="protein sequence ID" value="BAB07265.1"/>
    <property type="molecule type" value="Genomic_DNA"/>
</dbReference>
<dbReference type="PIR" id="B84093">
    <property type="entry name" value="B84093"/>
</dbReference>
<dbReference type="AlphaFoldDB" id="Q9K727"/>
<dbReference type="Proteomes" id="UP000001258">
    <property type="component" value="Chromosome"/>
</dbReference>
<keyword evidence="2" id="KW-1185">Reference proteome</keyword>